<organism evidence="2 3">
    <name type="scientific">Caerostris extrusa</name>
    <name type="common">Bark spider</name>
    <name type="synonym">Caerostris bankana</name>
    <dbReference type="NCBI Taxonomy" id="172846"/>
    <lineage>
        <taxon>Eukaryota</taxon>
        <taxon>Metazoa</taxon>
        <taxon>Ecdysozoa</taxon>
        <taxon>Arthropoda</taxon>
        <taxon>Chelicerata</taxon>
        <taxon>Arachnida</taxon>
        <taxon>Araneae</taxon>
        <taxon>Araneomorphae</taxon>
        <taxon>Entelegynae</taxon>
        <taxon>Araneoidea</taxon>
        <taxon>Araneidae</taxon>
        <taxon>Caerostris</taxon>
    </lineage>
</organism>
<proteinExistence type="predicted"/>
<comment type="caution">
    <text evidence="2">The sequence shown here is derived from an EMBL/GenBank/DDBJ whole genome shotgun (WGS) entry which is preliminary data.</text>
</comment>
<name>A0AAV4MR97_CAEEX</name>
<evidence type="ECO:0000313" key="3">
    <source>
        <dbReference type="Proteomes" id="UP001054945"/>
    </source>
</evidence>
<reference evidence="2 3" key="1">
    <citation type="submission" date="2021-06" db="EMBL/GenBank/DDBJ databases">
        <title>Caerostris extrusa draft genome.</title>
        <authorList>
            <person name="Kono N."/>
            <person name="Arakawa K."/>
        </authorList>
    </citation>
    <scope>NUCLEOTIDE SEQUENCE [LARGE SCALE GENOMIC DNA]</scope>
</reference>
<dbReference type="EMBL" id="BPLR01020009">
    <property type="protein sequence ID" value="GIX73946.1"/>
    <property type="molecule type" value="Genomic_DNA"/>
</dbReference>
<protein>
    <submittedName>
        <fullName evidence="2">Uncharacterized protein</fullName>
    </submittedName>
</protein>
<feature type="region of interest" description="Disordered" evidence="1">
    <location>
        <begin position="1"/>
        <end position="20"/>
    </location>
</feature>
<dbReference type="Proteomes" id="UP001054945">
    <property type="component" value="Unassembled WGS sequence"/>
</dbReference>
<evidence type="ECO:0000256" key="1">
    <source>
        <dbReference type="SAM" id="MobiDB-lite"/>
    </source>
</evidence>
<gene>
    <name evidence="2" type="ORF">CEXT_208021</name>
</gene>
<accession>A0AAV4MR97</accession>
<evidence type="ECO:0000313" key="2">
    <source>
        <dbReference type="EMBL" id="GIX73946.1"/>
    </source>
</evidence>
<dbReference type="AlphaFoldDB" id="A0AAV4MR97"/>
<sequence>MKVKTGGGNQTPRKTKEERGVLAKSGHAIMMGSISVVSSKVALLGRGKSTQYFMDDAYPRIDFQADATRPVLLGFFSKKSLLGFEK</sequence>
<keyword evidence="3" id="KW-1185">Reference proteome</keyword>